<name>A0A5C7ID03_9ROSI</name>
<keyword evidence="3" id="KW-1185">Reference proteome</keyword>
<keyword evidence="1" id="KW-0175">Coiled coil</keyword>
<dbReference type="EMBL" id="VAHF01000003">
    <property type="protein sequence ID" value="TXG67127.1"/>
    <property type="molecule type" value="Genomic_DNA"/>
</dbReference>
<accession>A0A5C7ID03</accession>
<proteinExistence type="predicted"/>
<comment type="caution">
    <text evidence="2">The sequence shown here is derived from an EMBL/GenBank/DDBJ whole genome shotgun (WGS) entry which is preliminary data.</text>
</comment>
<feature type="coiled-coil region" evidence="1">
    <location>
        <begin position="118"/>
        <end position="145"/>
    </location>
</feature>
<gene>
    <name evidence="2" type="ORF">EZV62_008402</name>
</gene>
<reference evidence="3" key="1">
    <citation type="journal article" date="2019" name="Gigascience">
        <title>De novo genome assembly of the endangered Acer yangbiense, a plant species with extremely small populations endemic to Yunnan Province, China.</title>
        <authorList>
            <person name="Yang J."/>
            <person name="Wariss H.M."/>
            <person name="Tao L."/>
            <person name="Zhang R."/>
            <person name="Yun Q."/>
            <person name="Hollingsworth P."/>
            <person name="Dao Z."/>
            <person name="Luo G."/>
            <person name="Guo H."/>
            <person name="Ma Y."/>
            <person name="Sun W."/>
        </authorList>
    </citation>
    <scope>NUCLEOTIDE SEQUENCE [LARGE SCALE GENOMIC DNA]</scope>
    <source>
        <strain evidence="3">cv. Malutang</strain>
    </source>
</reference>
<organism evidence="2 3">
    <name type="scientific">Acer yangbiense</name>
    <dbReference type="NCBI Taxonomy" id="1000413"/>
    <lineage>
        <taxon>Eukaryota</taxon>
        <taxon>Viridiplantae</taxon>
        <taxon>Streptophyta</taxon>
        <taxon>Embryophyta</taxon>
        <taxon>Tracheophyta</taxon>
        <taxon>Spermatophyta</taxon>
        <taxon>Magnoliopsida</taxon>
        <taxon>eudicotyledons</taxon>
        <taxon>Gunneridae</taxon>
        <taxon>Pentapetalae</taxon>
        <taxon>rosids</taxon>
        <taxon>malvids</taxon>
        <taxon>Sapindales</taxon>
        <taxon>Sapindaceae</taxon>
        <taxon>Hippocastanoideae</taxon>
        <taxon>Acereae</taxon>
        <taxon>Acer</taxon>
    </lineage>
</organism>
<dbReference type="Proteomes" id="UP000323000">
    <property type="component" value="Chromosome 3"/>
</dbReference>
<dbReference type="OrthoDB" id="765404at2759"/>
<evidence type="ECO:0000256" key="1">
    <source>
        <dbReference type="SAM" id="Coils"/>
    </source>
</evidence>
<sequence>MGIWDYTSSTTDSIKRNAPDLTSVKGFCWSSYDKSRAAVTIIHNAVRVNTVDKLYPYLPDVETRSDIATNLAKKTATVAVREGVKLVSIQSNGLLIVGGSIVYNVVSQSHSRSSDKISKEHTEELKELKDKVKKLEKELSDSKKIR</sequence>
<evidence type="ECO:0000313" key="2">
    <source>
        <dbReference type="EMBL" id="TXG67127.1"/>
    </source>
</evidence>
<dbReference type="AlphaFoldDB" id="A0A5C7ID03"/>
<protein>
    <submittedName>
        <fullName evidence="2">Uncharacterized protein</fullName>
    </submittedName>
</protein>
<evidence type="ECO:0000313" key="3">
    <source>
        <dbReference type="Proteomes" id="UP000323000"/>
    </source>
</evidence>